<dbReference type="Pfam" id="PF00269">
    <property type="entry name" value="SASP"/>
    <property type="match status" value="1"/>
</dbReference>
<name>A0A1I0R2S7_9FIRM</name>
<dbReference type="Gene3D" id="6.10.10.80">
    <property type="entry name" value="Small, acid-soluble spore protein, alpha/beta type-like"/>
    <property type="match status" value="1"/>
</dbReference>
<protein>
    <submittedName>
        <fullName evidence="2">Small, acid-soluble spore protein, alpha/beta type</fullName>
    </submittedName>
</protein>
<evidence type="ECO:0000313" key="3">
    <source>
        <dbReference type="Proteomes" id="UP000199701"/>
    </source>
</evidence>
<comment type="function">
    <text evidence="1">SASP are bound to spore DNA. They are double-stranded DNA-binding proteins that cause DNA to change to an a-like conformation. They protect the DNA backbone from chemical and enzymatic cleavage and are thus involved in dormant spore's high resistance to UV light.</text>
</comment>
<dbReference type="OrthoDB" id="1708261at2"/>
<dbReference type="InterPro" id="IPR001448">
    <property type="entry name" value="SASP_alpha/beta-type"/>
</dbReference>
<keyword evidence="3" id="KW-1185">Reference proteome</keyword>
<dbReference type="InterPro" id="IPR038300">
    <property type="entry name" value="SASP_sf_alpha/beta"/>
</dbReference>
<dbReference type="GO" id="GO:0003690">
    <property type="term" value="F:double-stranded DNA binding"/>
    <property type="evidence" value="ECO:0007669"/>
    <property type="project" value="InterPro"/>
</dbReference>
<dbReference type="RefSeq" id="WP_092455122.1">
    <property type="nucleotide sequence ID" value="NZ_FOJI01000011.1"/>
</dbReference>
<sequence length="74" mass="8415">MTKKNSVPKVLYNHNGIEVEIEEKDILKYEVAEELGVLDKALENGWKTLSAKETGKIGGLISRRKREKQNKCKS</sequence>
<reference evidence="2 3" key="1">
    <citation type="submission" date="2016-10" db="EMBL/GenBank/DDBJ databases">
        <authorList>
            <person name="de Groot N.N."/>
        </authorList>
    </citation>
    <scope>NUCLEOTIDE SEQUENCE [LARGE SCALE GENOMIC DNA]</scope>
    <source>
        <strain evidence="2 3">DSM 9179</strain>
    </source>
</reference>
<dbReference type="STRING" id="99656.SAMN05421659_11185"/>
<organism evidence="2 3">
    <name type="scientific">[Clostridium] fimetarium</name>
    <dbReference type="NCBI Taxonomy" id="99656"/>
    <lineage>
        <taxon>Bacteria</taxon>
        <taxon>Bacillati</taxon>
        <taxon>Bacillota</taxon>
        <taxon>Clostridia</taxon>
        <taxon>Lachnospirales</taxon>
        <taxon>Lachnospiraceae</taxon>
    </lineage>
</organism>
<dbReference type="GO" id="GO:0006265">
    <property type="term" value="P:DNA topological change"/>
    <property type="evidence" value="ECO:0007669"/>
    <property type="project" value="InterPro"/>
</dbReference>
<proteinExistence type="predicted"/>
<evidence type="ECO:0000313" key="2">
    <source>
        <dbReference type="EMBL" id="SEW34574.1"/>
    </source>
</evidence>
<dbReference type="EMBL" id="FOJI01000011">
    <property type="protein sequence ID" value="SEW34574.1"/>
    <property type="molecule type" value="Genomic_DNA"/>
</dbReference>
<dbReference type="AlphaFoldDB" id="A0A1I0R2S7"/>
<dbReference type="Proteomes" id="UP000199701">
    <property type="component" value="Unassembled WGS sequence"/>
</dbReference>
<gene>
    <name evidence="2" type="ORF">SAMN05421659_11185</name>
</gene>
<evidence type="ECO:0000256" key="1">
    <source>
        <dbReference type="ARBA" id="ARBA00003863"/>
    </source>
</evidence>
<accession>A0A1I0R2S7</accession>